<dbReference type="EMBL" id="JAGMUV010000002">
    <property type="protein sequence ID" value="KAH7170103.1"/>
    <property type="molecule type" value="Genomic_DNA"/>
</dbReference>
<protein>
    <submittedName>
        <fullName evidence="1">Uncharacterized protein</fullName>
    </submittedName>
</protein>
<gene>
    <name evidence="1" type="ORF">EDB81DRAFT_152676</name>
</gene>
<dbReference type="Proteomes" id="UP000738349">
    <property type="component" value="Unassembled WGS sequence"/>
</dbReference>
<reference evidence="1" key="1">
    <citation type="journal article" date="2021" name="Nat. Commun.">
        <title>Genetic determinants of endophytism in the Arabidopsis root mycobiome.</title>
        <authorList>
            <person name="Mesny F."/>
            <person name="Miyauchi S."/>
            <person name="Thiergart T."/>
            <person name="Pickel B."/>
            <person name="Atanasova L."/>
            <person name="Karlsson M."/>
            <person name="Huettel B."/>
            <person name="Barry K.W."/>
            <person name="Haridas S."/>
            <person name="Chen C."/>
            <person name="Bauer D."/>
            <person name="Andreopoulos W."/>
            <person name="Pangilinan J."/>
            <person name="LaButti K."/>
            <person name="Riley R."/>
            <person name="Lipzen A."/>
            <person name="Clum A."/>
            <person name="Drula E."/>
            <person name="Henrissat B."/>
            <person name="Kohler A."/>
            <person name="Grigoriev I.V."/>
            <person name="Martin F.M."/>
            <person name="Hacquard S."/>
        </authorList>
    </citation>
    <scope>NUCLEOTIDE SEQUENCE</scope>
    <source>
        <strain evidence="1">MPI-CAGE-AT-0147</strain>
    </source>
</reference>
<dbReference type="AlphaFoldDB" id="A0A9P9JGX7"/>
<keyword evidence="2" id="KW-1185">Reference proteome</keyword>
<evidence type="ECO:0000313" key="2">
    <source>
        <dbReference type="Proteomes" id="UP000738349"/>
    </source>
</evidence>
<sequence>MSVELEITDAWRTSNGLQRGKLPSYVRVRHLVRIVVSFAMPASVGCLSLAWCLSLVRDSLKDDGDHDPISTMQVEGGKPVPLASVRSSVLRGSPPSRSGLGVPYQRPWCEVDQRHGDCGLGFWSVAVCPRMCRDALGRLPIVLDRRGGDFGPLDKSGFSTGWNLGGRLRFAPSRLKLFTQLKCLPSAWLSQGSEIKPVAESPSCHRQL</sequence>
<organism evidence="1 2">
    <name type="scientific">Dactylonectria macrodidyma</name>
    <dbReference type="NCBI Taxonomy" id="307937"/>
    <lineage>
        <taxon>Eukaryota</taxon>
        <taxon>Fungi</taxon>
        <taxon>Dikarya</taxon>
        <taxon>Ascomycota</taxon>
        <taxon>Pezizomycotina</taxon>
        <taxon>Sordariomycetes</taxon>
        <taxon>Hypocreomycetidae</taxon>
        <taxon>Hypocreales</taxon>
        <taxon>Nectriaceae</taxon>
        <taxon>Dactylonectria</taxon>
    </lineage>
</organism>
<comment type="caution">
    <text evidence="1">The sequence shown here is derived from an EMBL/GenBank/DDBJ whole genome shotgun (WGS) entry which is preliminary data.</text>
</comment>
<evidence type="ECO:0000313" key="1">
    <source>
        <dbReference type="EMBL" id="KAH7170103.1"/>
    </source>
</evidence>
<accession>A0A9P9JGX7</accession>
<name>A0A9P9JGX7_9HYPO</name>
<proteinExistence type="predicted"/>